<comment type="caution">
    <text evidence="2">The sequence shown here is derived from an EMBL/GenBank/DDBJ whole genome shotgun (WGS) entry which is preliminary data.</text>
</comment>
<dbReference type="AlphaFoldDB" id="A0AAV9JYJ2"/>
<proteinExistence type="predicted"/>
<evidence type="ECO:0000313" key="3">
    <source>
        <dbReference type="Proteomes" id="UP001324427"/>
    </source>
</evidence>
<dbReference type="EMBL" id="JAVFHQ010000001">
    <property type="protein sequence ID" value="KAK4550767.1"/>
    <property type="molecule type" value="Genomic_DNA"/>
</dbReference>
<feature type="compositionally biased region" description="Polar residues" evidence="1">
    <location>
        <begin position="119"/>
        <end position="129"/>
    </location>
</feature>
<protein>
    <submittedName>
        <fullName evidence="2">Uncharacterized protein</fullName>
    </submittedName>
</protein>
<dbReference type="PANTHER" id="PTHR42345:SF2">
    <property type="entry name" value="HELICASE-LIKE PROTEIN"/>
    <property type="match status" value="1"/>
</dbReference>
<evidence type="ECO:0000313" key="2">
    <source>
        <dbReference type="EMBL" id="KAK4550767.1"/>
    </source>
</evidence>
<sequence>MKFRSTSFQISREIRDDATTAPSTMPFKMASLRHKKSRAMYNDYELEQQGDIGAQDAPKQPDTVLLQQQPQQHQQQLQLQQLQQKQQQEQQQGDVRKAFSRKRAMQDFFRSTQANIKTTGANIKASSSKLPRRMTVRKAKVVKQPPSKRNSSQMRSLDMDRNVLDKLMGPPKPESSGRIQSPNFLSNQRIQASARAAASSPRVALLSTPGRSQAELDRQPLSVEELQDMFIGAPYFSVEKMDNGQYRPQVVFRGENVAASARYGRDYASLGHASFEASTLCLHMTRQTVGGRAPGRSEEDVVRKPGDNLLEVPGMLSANGLDPGTIGSEHFLQLPIADSSRLPDEPHFFDKRKLLCSQPESVGLREPDMELIIDRLTELGELHATRKSGSSEPQPWSDEKVEEMGEDLFARVLDPELGTTQAGTGSVTLKTQIEALQKVLDETELWHDFSQVEWRIRVGQVLWTSQEDESVQLDEHRQPSERDVVLLQIMLAAELLVRLDTLKFRTPPAESEEEDRGGVSNTQHSGKIQWDLVLAQIFLENLTISAKPRDGSSKANHRSSLFSTISYLTAKETPEDDDQTVEPLLFPRNEEKQLAGLLYFADAIGWPHVQDVQSELEAKLMSSVRNSDRRDRQNRPESSSLRPVSGVSMYATPLSSPAFAPPPMYTPSTRADRSSGYFGGIGLGAQQQQQQPRQQQQNSRPGFNRMTTANSMQLLAASSAQDAGPDAFEVGGWLSRSWLTGLVLPGEPASHFLISTLLENSPQAIEALGDAANLYGGFSYAGRTFWSKSCVVGRVLAATGGAKECMGWVSVPGLPAGHQRDGWVDVDVKDAPASHAAAGGQARIKGDGVAAKDSDPLHGASVTAMQAGDFTIPADGPPVMGNEVDSHGLSFTPLRPSSHALLANAHTNTEEGGMGTQSTSTAHLTFSSPLNTKLAKLDVPLTYDVHFIASYPCHPSLPQHSTTSKLSSPLDTNKPASPANTEAGTDVDASLDAKASIAHPTDSGRTSAITSVTLSSFTIEKELPPRPAHPLHIDYHFEVVPVATLLSAPPESGRNRALSSPEQRVAKPTPGSVGAANEVVVLDCRGTNDLELLARAWCAKVGENALIGKSGRTCLACCVREARALGVGVVVRT</sequence>
<gene>
    <name evidence="2" type="ORF">LTR36_000346</name>
</gene>
<feature type="region of interest" description="Disordered" evidence="1">
    <location>
        <begin position="958"/>
        <end position="988"/>
    </location>
</feature>
<accession>A0AAV9JYJ2</accession>
<feature type="compositionally biased region" description="Basic and acidic residues" evidence="1">
    <location>
        <begin position="626"/>
        <end position="635"/>
    </location>
</feature>
<dbReference type="Proteomes" id="UP001324427">
    <property type="component" value="Unassembled WGS sequence"/>
</dbReference>
<feature type="region of interest" description="Disordered" evidence="1">
    <location>
        <begin position="1048"/>
        <end position="1072"/>
    </location>
</feature>
<keyword evidence="3" id="KW-1185">Reference proteome</keyword>
<name>A0AAV9JYJ2_9PEZI</name>
<evidence type="ECO:0000256" key="1">
    <source>
        <dbReference type="SAM" id="MobiDB-lite"/>
    </source>
</evidence>
<dbReference type="PANTHER" id="PTHR42345">
    <property type="entry name" value="TPR_REGION DOMAIN-CONTAINING PROTEIN"/>
    <property type="match status" value="1"/>
</dbReference>
<feature type="compositionally biased region" description="Basic residues" evidence="1">
    <location>
        <begin position="130"/>
        <end position="141"/>
    </location>
</feature>
<reference evidence="2 3" key="1">
    <citation type="submission" date="2021-11" db="EMBL/GenBank/DDBJ databases">
        <title>Black yeast isolated from Biological Soil Crust.</title>
        <authorList>
            <person name="Kurbessoian T."/>
        </authorList>
    </citation>
    <scope>NUCLEOTIDE SEQUENCE [LARGE SCALE GENOMIC DNA]</scope>
    <source>
        <strain evidence="2 3">CCFEE 5522</strain>
    </source>
</reference>
<feature type="region of interest" description="Disordered" evidence="1">
    <location>
        <begin position="623"/>
        <end position="705"/>
    </location>
</feature>
<organism evidence="2 3">
    <name type="scientific">Oleoguttula mirabilis</name>
    <dbReference type="NCBI Taxonomy" id="1507867"/>
    <lineage>
        <taxon>Eukaryota</taxon>
        <taxon>Fungi</taxon>
        <taxon>Dikarya</taxon>
        <taxon>Ascomycota</taxon>
        <taxon>Pezizomycotina</taxon>
        <taxon>Dothideomycetes</taxon>
        <taxon>Dothideomycetidae</taxon>
        <taxon>Mycosphaerellales</taxon>
        <taxon>Teratosphaeriaceae</taxon>
        <taxon>Oleoguttula</taxon>
    </lineage>
</organism>
<feature type="compositionally biased region" description="Polar residues" evidence="1">
    <location>
        <begin position="958"/>
        <end position="983"/>
    </location>
</feature>
<feature type="region of interest" description="Disordered" evidence="1">
    <location>
        <begin position="119"/>
        <end position="158"/>
    </location>
</feature>
<feature type="compositionally biased region" description="Low complexity" evidence="1">
    <location>
        <begin position="686"/>
        <end position="697"/>
    </location>
</feature>